<gene>
    <name evidence="4" type="ORF">G3M99_04375</name>
</gene>
<dbReference type="PROSITE" id="PS52034">
    <property type="entry name" value="PEPTIDASE_M32"/>
    <property type="match status" value="1"/>
</dbReference>
<dbReference type="Pfam" id="PF02074">
    <property type="entry name" value="Peptidase_M32"/>
    <property type="match status" value="1"/>
</dbReference>
<keyword evidence="1" id="KW-0645">Protease</keyword>
<name>A0A6M0H1Y1_9CLOT</name>
<feature type="binding site" evidence="2">
    <location>
        <position position="271"/>
    </location>
    <ligand>
        <name>Zn(2+)</name>
        <dbReference type="ChEBI" id="CHEBI:29105"/>
        <note>catalytic</note>
    </ligand>
</feature>
<dbReference type="EC" id="3.4.17.19" evidence="1"/>
<comment type="similarity">
    <text evidence="1">Belongs to the peptidase M32 family.</text>
</comment>
<organism evidence="4 5">
    <name type="scientific">Clostridium senegalense</name>
    <dbReference type="NCBI Taxonomy" id="1465809"/>
    <lineage>
        <taxon>Bacteria</taxon>
        <taxon>Bacillati</taxon>
        <taxon>Bacillota</taxon>
        <taxon>Clostridia</taxon>
        <taxon>Eubacteriales</taxon>
        <taxon>Clostridiaceae</taxon>
        <taxon>Clostridium</taxon>
    </lineage>
</organism>
<evidence type="ECO:0000256" key="3">
    <source>
        <dbReference type="PIRSR" id="PIRSR006615-2"/>
    </source>
</evidence>
<comment type="catalytic activity">
    <reaction evidence="1">
        <text>Release of a C-terminal amino acid with broad specificity, except for -Pro.</text>
        <dbReference type="EC" id="3.4.17.19"/>
    </reaction>
</comment>
<keyword evidence="5" id="KW-1185">Reference proteome</keyword>
<reference evidence="4 5" key="1">
    <citation type="submission" date="2020-02" db="EMBL/GenBank/DDBJ databases">
        <title>Genome assembly of a novel Clostridium senegalense strain.</title>
        <authorList>
            <person name="Gupta T.B."/>
            <person name="Jauregui R."/>
            <person name="Maclean P."/>
            <person name="Nawarathana A."/>
            <person name="Brightwell G."/>
        </authorList>
    </citation>
    <scope>NUCLEOTIDE SEQUENCE [LARGE SCALE GENOMIC DNA]</scope>
    <source>
        <strain evidence="4 5">AGRFS4</strain>
    </source>
</reference>
<dbReference type="GO" id="GO:0006508">
    <property type="term" value="P:proteolysis"/>
    <property type="evidence" value="ECO:0007669"/>
    <property type="project" value="UniProtKB-UniRule"/>
</dbReference>
<dbReference type="PRINTS" id="PR00998">
    <property type="entry name" value="CRBOXYPTASET"/>
</dbReference>
<dbReference type="CDD" id="cd06460">
    <property type="entry name" value="M32_Taq"/>
    <property type="match status" value="1"/>
</dbReference>
<keyword evidence="1" id="KW-0378">Hydrolase</keyword>
<keyword evidence="1" id="KW-0482">Metalloprotease</keyword>
<evidence type="ECO:0000256" key="2">
    <source>
        <dbReference type="PIRSR" id="PIRSR006615-1"/>
    </source>
</evidence>
<comment type="cofactor">
    <cofactor evidence="2">
        <name>Zn(2+)</name>
        <dbReference type="ChEBI" id="CHEBI:29105"/>
    </cofactor>
    <text evidence="2">Binds 1 zinc ion per subunit.</text>
</comment>
<comment type="caution">
    <text evidence="4">The sequence shown here is derived from an EMBL/GenBank/DDBJ whole genome shotgun (WGS) entry which is preliminary data.</text>
</comment>
<accession>A0A6M0H1Y1</accession>
<dbReference type="PIRSF" id="PIRSF006615">
    <property type="entry name" value="Zn_crbxpep_Taq"/>
    <property type="match status" value="1"/>
</dbReference>
<dbReference type="InterPro" id="IPR001333">
    <property type="entry name" value="Peptidase_M32_Taq"/>
</dbReference>
<sequence>MKKYYEKQLNEIESIVEKINYFSYISGLAYWDMAVNMPKEAGKSRGETLGFLSSELYKLITNDRTYNLLCELEDISDLTLEEAAMIKNLKEESDKTKKIPEDIYKNFSIDAAKSEIAWQDAKSKNDFSIFMPHLEKMVDYKRKFANFYGYEKHPYDALLNEYEMGMTVEKLDKVFALLRDEIVNILSKVKESKVNINENILKGKFSIEKQKELEKYVLDLIGYDYKNKGRIDSSEHPFTTNFGNKDVRITNHYHDDNFYSAMYSAIHEGGHAIYEQQISDDLEKYGLQGGVSMGIHESQSRFYENIIGKSKEFLRLVYPKVQELFEEFKSVSFEDFYKVCNIACPSLIRTEADELTYSLHVIIRYEIEKELIKGDIEVKDLKDIWNNKYEEYLGVRPQNDSEGILQDLHWSDGEFGYFPSYALGNIYGAQFLNAALKDMPNLYNEIEKGNLNGIKVWLKENIHQYGKLYKPAELLKKVTGEELDSKYFVEYLRNKFKDVYEF</sequence>
<proteinExistence type="inferred from homology"/>
<feature type="binding site" evidence="2">
    <location>
        <position position="267"/>
    </location>
    <ligand>
        <name>Zn(2+)</name>
        <dbReference type="ChEBI" id="CHEBI:29105"/>
        <note>catalytic</note>
    </ligand>
</feature>
<dbReference type="PANTHER" id="PTHR34217:SF1">
    <property type="entry name" value="CARBOXYPEPTIDASE 1"/>
    <property type="match status" value="1"/>
</dbReference>
<dbReference type="EMBL" id="JAAGPU010000005">
    <property type="protein sequence ID" value="NEU04103.1"/>
    <property type="molecule type" value="Genomic_DNA"/>
</dbReference>
<keyword evidence="2" id="KW-0862">Zinc</keyword>
<dbReference type="GO" id="GO:0046872">
    <property type="term" value="F:metal ion binding"/>
    <property type="evidence" value="ECO:0007669"/>
    <property type="project" value="UniProtKB-KW"/>
</dbReference>
<dbReference type="RefSeq" id="WP_199869323.1">
    <property type="nucleotide sequence ID" value="NZ_JAAGPU010000005.1"/>
</dbReference>
<dbReference type="AlphaFoldDB" id="A0A6M0H1Y1"/>
<feature type="binding site" evidence="2">
    <location>
        <position position="297"/>
    </location>
    <ligand>
        <name>Zn(2+)</name>
        <dbReference type="ChEBI" id="CHEBI:29105"/>
        <note>catalytic</note>
    </ligand>
</feature>
<dbReference type="SUPFAM" id="SSF55486">
    <property type="entry name" value="Metalloproteases ('zincins'), catalytic domain"/>
    <property type="match status" value="1"/>
</dbReference>
<evidence type="ECO:0000313" key="5">
    <source>
        <dbReference type="Proteomes" id="UP000481872"/>
    </source>
</evidence>
<evidence type="ECO:0000313" key="4">
    <source>
        <dbReference type="EMBL" id="NEU04103.1"/>
    </source>
</evidence>
<dbReference type="Gene3D" id="1.10.1370.30">
    <property type="match status" value="1"/>
</dbReference>
<dbReference type="PANTHER" id="PTHR34217">
    <property type="entry name" value="METAL-DEPENDENT CARBOXYPEPTIDASE"/>
    <property type="match status" value="1"/>
</dbReference>
<dbReference type="Proteomes" id="UP000481872">
    <property type="component" value="Unassembled WGS sequence"/>
</dbReference>
<keyword evidence="1 2" id="KW-0479">Metal-binding</keyword>
<comment type="function">
    <text evidence="1">Broad specificity carboxypetidase that releases amino acids sequentially from the C-terminus, including neutral, aromatic, polar and basic residues.</text>
</comment>
<protein>
    <recommendedName>
        <fullName evidence="1">Metal-dependent carboxypeptidase</fullName>
        <ecNumber evidence="1">3.4.17.19</ecNumber>
    </recommendedName>
</protein>
<dbReference type="GO" id="GO:0004181">
    <property type="term" value="F:metallocarboxypeptidase activity"/>
    <property type="evidence" value="ECO:0007669"/>
    <property type="project" value="UniProtKB-UniRule"/>
</dbReference>
<feature type="active site" description="Proton donor/acceptor" evidence="3">
    <location>
        <position position="268"/>
    </location>
</feature>
<keyword evidence="1 4" id="KW-0121">Carboxypeptidase</keyword>
<evidence type="ECO:0000256" key="1">
    <source>
        <dbReference type="PIRNR" id="PIRNR006615"/>
    </source>
</evidence>